<dbReference type="OrthoDB" id="1163801at2"/>
<comment type="caution">
    <text evidence="1">The sequence shown here is derived from an EMBL/GenBank/DDBJ whole genome shotgun (WGS) entry which is preliminary data.</text>
</comment>
<reference evidence="1 2" key="1">
    <citation type="submission" date="2019-03" db="EMBL/GenBank/DDBJ databases">
        <title>Dyadobacter AR-3-6 sp. nov., isolated from arctic soil.</title>
        <authorList>
            <person name="Chaudhary D.K."/>
        </authorList>
    </citation>
    <scope>NUCLEOTIDE SEQUENCE [LARGE SCALE GENOMIC DNA]</scope>
    <source>
        <strain evidence="1 2">AR-3-6</strain>
    </source>
</reference>
<keyword evidence="2" id="KW-1185">Reference proteome</keyword>
<dbReference type="Proteomes" id="UP000294850">
    <property type="component" value="Unassembled WGS sequence"/>
</dbReference>
<protein>
    <submittedName>
        <fullName evidence="1">HTH domain-containing protein</fullName>
    </submittedName>
</protein>
<sequence>MNLTKYFERFRRLHRLISKKATGSPIELASKLDLSERAVFEYIRIMREIGAPISFCPIRRSYYYEREVRFDIGFRELDDKEVTDVDGGCNNTSSTFLTECVGYSHIQFKYEEHP</sequence>
<evidence type="ECO:0000313" key="1">
    <source>
        <dbReference type="EMBL" id="TDE12522.1"/>
    </source>
</evidence>
<proteinExistence type="predicted"/>
<gene>
    <name evidence="1" type="ORF">E0F88_22800</name>
</gene>
<dbReference type="EMBL" id="SMFL01000009">
    <property type="protein sequence ID" value="TDE12522.1"/>
    <property type="molecule type" value="Genomic_DNA"/>
</dbReference>
<evidence type="ECO:0000313" key="2">
    <source>
        <dbReference type="Proteomes" id="UP000294850"/>
    </source>
</evidence>
<dbReference type="SUPFAM" id="SSF46785">
    <property type="entry name" value="Winged helix' DNA-binding domain"/>
    <property type="match status" value="1"/>
</dbReference>
<accession>A0A4R5DF20</accession>
<dbReference type="AlphaFoldDB" id="A0A4R5DF20"/>
<dbReference type="RefSeq" id="WP_131960589.1">
    <property type="nucleotide sequence ID" value="NZ_SMFL01000009.1"/>
</dbReference>
<dbReference type="InterPro" id="IPR036390">
    <property type="entry name" value="WH_DNA-bd_sf"/>
</dbReference>
<organism evidence="1 2">
    <name type="scientific">Dyadobacter psychrotolerans</name>
    <dbReference type="NCBI Taxonomy" id="2541721"/>
    <lineage>
        <taxon>Bacteria</taxon>
        <taxon>Pseudomonadati</taxon>
        <taxon>Bacteroidota</taxon>
        <taxon>Cytophagia</taxon>
        <taxon>Cytophagales</taxon>
        <taxon>Spirosomataceae</taxon>
        <taxon>Dyadobacter</taxon>
    </lineage>
</organism>
<name>A0A4R5DF20_9BACT</name>